<evidence type="ECO:0000313" key="1">
    <source>
        <dbReference type="Proteomes" id="UP000887579"/>
    </source>
</evidence>
<name>A0AC34GMG4_9BILA</name>
<organism evidence="1 2">
    <name type="scientific">Panagrolaimus sp. ES5</name>
    <dbReference type="NCBI Taxonomy" id="591445"/>
    <lineage>
        <taxon>Eukaryota</taxon>
        <taxon>Metazoa</taxon>
        <taxon>Ecdysozoa</taxon>
        <taxon>Nematoda</taxon>
        <taxon>Chromadorea</taxon>
        <taxon>Rhabditida</taxon>
        <taxon>Tylenchina</taxon>
        <taxon>Panagrolaimomorpha</taxon>
        <taxon>Panagrolaimoidea</taxon>
        <taxon>Panagrolaimidae</taxon>
        <taxon>Panagrolaimus</taxon>
    </lineage>
</organism>
<sequence>MGSDRQIVEACHNAGLLSALIELTNVEIERQSKKNAQILKEISRVMFYFVNEAPQSFYSQDATELFEVLYELLKLESFEIVSNAAWTFMAYRNVAKAESEVGIF</sequence>
<reference evidence="2" key="1">
    <citation type="submission" date="2022-11" db="UniProtKB">
        <authorList>
            <consortium name="WormBaseParasite"/>
        </authorList>
    </citation>
    <scope>IDENTIFICATION</scope>
</reference>
<evidence type="ECO:0000313" key="2">
    <source>
        <dbReference type="WBParaSite" id="ES5_v2.g30780.t1"/>
    </source>
</evidence>
<proteinExistence type="predicted"/>
<dbReference type="WBParaSite" id="ES5_v2.g30780.t1">
    <property type="protein sequence ID" value="ES5_v2.g30780.t1"/>
    <property type="gene ID" value="ES5_v2.g30780"/>
</dbReference>
<accession>A0AC34GMG4</accession>
<protein>
    <submittedName>
        <fullName evidence="2">Uncharacterized protein</fullName>
    </submittedName>
</protein>
<dbReference type="Proteomes" id="UP000887579">
    <property type="component" value="Unplaced"/>
</dbReference>